<evidence type="ECO:0000259" key="7">
    <source>
        <dbReference type="Pfam" id="PF00460"/>
    </source>
</evidence>
<evidence type="ECO:0000313" key="9">
    <source>
        <dbReference type="EMBL" id="QNL99889.1"/>
    </source>
</evidence>
<dbReference type="InterPro" id="IPR001444">
    <property type="entry name" value="Flag_bb_rod_N"/>
</dbReference>
<evidence type="ECO:0000259" key="8">
    <source>
        <dbReference type="Pfam" id="PF22638"/>
    </source>
</evidence>
<evidence type="ECO:0000256" key="4">
    <source>
        <dbReference type="ARBA" id="ARBA00016244"/>
    </source>
</evidence>
<dbReference type="GO" id="GO:0005198">
    <property type="term" value="F:structural molecule activity"/>
    <property type="evidence" value="ECO:0007669"/>
    <property type="project" value="InterPro"/>
</dbReference>
<organism evidence="9 10">
    <name type="scientific">Wujia chipingensis</name>
    <dbReference type="NCBI Taxonomy" id="2763670"/>
    <lineage>
        <taxon>Bacteria</taxon>
        <taxon>Bacillati</taxon>
        <taxon>Bacillota</taxon>
        <taxon>Clostridia</taxon>
        <taxon>Lachnospirales</taxon>
        <taxon>Lachnospiraceae</taxon>
        <taxon>Wujia</taxon>
    </lineage>
</organism>
<evidence type="ECO:0000256" key="5">
    <source>
        <dbReference type="ARBA" id="ARBA00022525"/>
    </source>
</evidence>
<dbReference type="InterPro" id="IPR053927">
    <property type="entry name" value="FlgK_helical"/>
</dbReference>
<dbReference type="GO" id="GO:0009424">
    <property type="term" value="C:bacterial-type flagellum hook"/>
    <property type="evidence" value="ECO:0007669"/>
    <property type="project" value="InterPro"/>
</dbReference>
<dbReference type="Proteomes" id="UP000515819">
    <property type="component" value="Chromosome"/>
</dbReference>
<evidence type="ECO:0000256" key="6">
    <source>
        <dbReference type="ARBA" id="ARBA00023143"/>
    </source>
</evidence>
<comment type="subcellular location">
    <subcellularLocation>
        <location evidence="1">Bacterial flagellum</location>
    </subcellularLocation>
    <subcellularLocation>
        <location evidence="2">Secreted</location>
    </subcellularLocation>
</comment>
<keyword evidence="5" id="KW-0964">Secreted</keyword>
<dbReference type="GO" id="GO:0005576">
    <property type="term" value="C:extracellular region"/>
    <property type="evidence" value="ECO:0007669"/>
    <property type="project" value="UniProtKB-SubCell"/>
</dbReference>
<dbReference type="PANTHER" id="PTHR30033">
    <property type="entry name" value="FLAGELLAR HOOK-ASSOCIATED PROTEIN 1"/>
    <property type="match status" value="1"/>
</dbReference>
<proteinExistence type="inferred from homology"/>
<sequence length="622" mass="68719">MPSTFLGLNTGLSGLTYFQTALNTTAHNISNADTKGYSRQNVQASASDALRLNKTYGMMGTGITASAVERQRNAYYDTKYWSANSKYSQYNSQHANLEQLQTYMNEMTSEAGYTKWMAEMSDAMQDLSTKPADYTTRISFALTADSFTDMVNELASNFQSTQKTINDEVELAVSEVNSLAKQIYELTQEIITVELKGGNANDLRDKRGVCIDTLSEYINVDVDERSIMYGVGNDQVEANAKTLTIRINGEILVDELGYNELTIVPREQKVNQNDQDGLVDIYWKNADDTAGEFFNTANTTGRIAGLFNIRDGNNGEVFSGKTTAVSDNPPEVTVSLAESVAMKDLNIPSEGTITLNGKDYLYDGWTAEYDAAGKLNNFTFKNMTMIDEKNAEVTAIFPTGIDGRQAQIGVKNMTKGIPYYQAKLNELVRVFSKYMNDLTGAGADADGNPGLDAFTAQAPDGHDFVLKGSMQGTGTISSGDDSYYRLNGLNWELNQQWKTDPKKIVVSYKEDIDQGNIEARGILEKMMAGLTDTSMFQQGNVSHFLQAITTNMAVDTKKNEVFAANQDDIRYTIDNQRASISGVDKNEEGSNLTKFQELYRLASKVISVLNEVYDKLINETGV</sequence>
<evidence type="ECO:0000256" key="1">
    <source>
        <dbReference type="ARBA" id="ARBA00004365"/>
    </source>
</evidence>
<dbReference type="GO" id="GO:0044780">
    <property type="term" value="P:bacterial-type flagellum assembly"/>
    <property type="evidence" value="ECO:0007669"/>
    <property type="project" value="InterPro"/>
</dbReference>
<dbReference type="EMBL" id="CP060632">
    <property type="protein sequence ID" value="QNL99889.1"/>
    <property type="molecule type" value="Genomic_DNA"/>
</dbReference>
<dbReference type="RefSeq" id="WP_249321362.1">
    <property type="nucleotide sequence ID" value="NZ_CP060632.1"/>
</dbReference>
<dbReference type="PRINTS" id="PR01005">
    <property type="entry name" value="FLGHOOKAP1"/>
</dbReference>
<comment type="similarity">
    <text evidence="3">Belongs to the flagella basal body rod proteins family.</text>
</comment>
<dbReference type="SUPFAM" id="SSF64518">
    <property type="entry name" value="Phase 1 flagellin"/>
    <property type="match status" value="1"/>
</dbReference>
<dbReference type="Pfam" id="PF00460">
    <property type="entry name" value="Flg_bb_rod"/>
    <property type="match status" value="1"/>
</dbReference>
<keyword evidence="9" id="KW-0969">Cilium</keyword>
<evidence type="ECO:0000256" key="3">
    <source>
        <dbReference type="ARBA" id="ARBA00009677"/>
    </source>
</evidence>
<feature type="domain" description="Flagellar hook-associated protein FlgK helical" evidence="8">
    <location>
        <begin position="97"/>
        <end position="312"/>
    </location>
</feature>
<reference evidence="9 10" key="1">
    <citation type="submission" date="2020-08" db="EMBL/GenBank/DDBJ databases">
        <authorList>
            <person name="Liu C."/>
            <person name="Sun Q."/>
        </authorList>
    </citation>
    <scope>NUCLEOTIDE SEQUENCE [LARGE SCALE GENOMIC DNA]</scope>
    <source>
        <strain evidence="9 10">NSJ-4</strain>
    </source>
</reference>
<gene>
    <name evidence="9" type="primary">flgK</name>
    <name evidence="9" type="ORF">H9Q76_00835</name>
</gene>
<dbReference type="KEGG" id="wcp:H9Q76_00835"/>
<accession>A0A7G9FMV8</accession>
<evidence type="ECO:0000313" key="10">
    <source>
        <dbReference type="Proteomes" id="UP000515819"/>
    </source>
</evidence>
<dbReference type="InterPro" id="IPR002371">
    <property type="entry name" value="FlgK"/>
</dbReference>
<name>A0A7G9FMV8_9FIRM</name>
<dbReference type="NCBIfam" id="TIGR02492">
    <property type="entry name" value="flgK_ends"/>
    <property type="match status" value="1"/>
</dbReference>
<feature type="domain" description="Flagellar basal body rod protein N-terminal" evidence="7">
    <location>
        <begin position="8"/>
        <end position="37"/>
    </location>
</feature>
<keyword evidence="9" id="KW-0966">Cell projection</keyword>
<keyword evidence="9" id="KW-0282">Flagellum</keyword>
<dbReference type="PANTHER" id="PTHR30033:SF1">
    <property type="entry name" value="FLAGELLAR HOOK-ASSOCIATED PROTEIN 1"/>
    <property type="match status" value="1"/>
</dbReference>
<protein>
    <recommendedName>
        <fullName evidence="4">Flagellar hook-associated protein 1</fullName>
    </recommendedName>
</protein>
<dbReference type="Pfam" id="PF22638">
    <property type="entry name" value="FlgK_D1"/>
    <property type="match status" value="1"/>
</dbReference>
<dbReference type="AlphaFoldDB" id="A0A7G9FMV8"/>
<keyword evidence="6" id="KW-0975">Bacterial flagellum</keyword>
<keyword evidence="10" id="KW-1185">Reference proteome</keyword>
<evidence type="ECO:0000256" key="2">
    <source>
        <dbReference type="ARBA" id="ARBA00004613"/>
    </source>
</evidence>